<name>A0AAW5BSX2_9FIRM</name>
<dbReference type="InterPro" id="IPR011059">
    <property type="entry name" value="Metal-dep_hydrolase_composite"/>
</dbReference>
<dbReference type="GO" id="GO:0016810">
    <property type="term" value="F:hydrolase activity, acting on carbon-nitrogen (but not peptide) bonds"/>
    <property type="evidence" value="ECO:0007669"/>
    <property type="project" value="InterPro"/>
</dbReference>
<organism evidence="1 2">
    <name type="scientific">Enterocloster aldenensis</name>
    <dbReference type="NCBI Taxonomy" id="358742"/>
    <lineage>
        <taxon>Bacteria</taxon>
        <taxon>Bacillati</taxon>
        <taxon>Bacillota</taxon>
        <taxon>Clostridia</taxon>
        <taxon>Lachnospirales</taxon>
        <taxon>Lachnospiraceae</taxon>
        <taxon>Enterocloster</taxon>
    </lineage>
</organism>
<protein>
    <recommendedName>
        <fullName evidence="3">Amidohydrolase-related domain-containing protein</fullName>
    </recommendedName>
</protein>
<evidence type="ECO:0000313" key="2">
    <source>
        <dbReference type="Proteomes" id="UP001299608"/>
    </source>
</evidence>
<evidence type="ECO:0008006" key="3">
    <source>
        <dbReference type="Google" id="ProtNLM"/>
    </source>
</evidence>
<dbReference type="Gene3D" id="2.30.40.10">
    <property type="entry name" value="Urease, subunit C, domain 1"/>
    <property type="match status" value="1"/>
</dbReference>
<reference evidence="1" key="1">
    <citation type="submission" date="2022-01" db="EMBL/GenBank/DDBJ databases">
        <title>Collection of gut derived symbiotic bacterial strains cultured from healthy donors.</title>
        <authorList>
            <person name="Lin H."/>
            <person name="Kohout C."/>
            <person name="Waligurski E."/>
            <person name="Pamer E.G."/>
        </authorList>
    </citation>
    <scope>NUCLEOTIDE SEQUENCE</scope>
    <source>
        <strain evidence="1">DFI.6.55</strain>
    </source>
</reference>
<dbReference type="AlphaFoldDB" id="A0AAW5BSX2"/>
<gene>
    <name evidence="1" type="ORF">L0N08_06760</name>
</gene>
<proteinExistence type="predicted"/>
<comment type="caution">
    <text evidence="1">The sequence shown here is derived from an EMBL/GenBank/DDBJ whole genome shotgun (WGS) entry which is preliminary data.</text>
</comment>
<dbReference type="RefSeq" id="WP_235845048.1">
    <property type="nucleotide sequence ID" value="NZ_JAAITT010000035.1"/>
</dbReference>
<dbReference type="SUPFAM" id="SSF51338">
    <property type="entry name" value="Composite domain of metallo-dependent hydrolases"/>
    <property type="match status" value="1"/>
</dbReference>
<evidence type="ECO:0000313" key="1">
    <source>
        <dbReference type="EMBL" id="MCG4745105.1"/>
    </source>
</evidence>
<sequence>MILSNLMATGSIVNPLVESASGADVKHSIIHGRLVMKDRQLLTIDEEKVLAEAKAVMGGHGFFAKQGAYCG</sequence>
<dbReference type="Proteomes" id="UP001299608">
    <property type="component" value="Unassembled WGS sequence"/>
</dbReference>
<accession>A0AAW5BSX2</accession>
<dbReference type="EMBL" id="JAKNGE010000007">
    <property type="protein sequence ID" value="MCG4745105.1"/>
    <property type="molecule type" value="Genomic_DNA"/>
</dbReference>